<name>A0A1V4A460_9ACTN</name>
<evidence type="ECO:0000313" key="5">
    <source>
        <dbReference type="Proteomes" id="UP000190539"/>
    </source>
</evidence>
<evidence type="ECO:0000313" key="4">
    <source>
        <dbReference type="EMBL" id="OON75354.1"/>
    </source>
</evidence>
<gene>
    <name evidence="4" type="ORF">B1H18_22980</name>
</gene>
<evidence type="ECO:0000259" key="3">
    <source>
        <dbReference type="Pfam" id="PF23771"/>
    </source>
</evidence>
<evidence type="ECO:0000256" key="1">
    <source>
        <dbReference type="SAM" id="MobiDB-lite"/>
    </source>
</evidence>
<comment type="caution">
    <text evidence="4">The sequence shown here is derived from an EMBL/GenBank/DDBJ whole genome shotgun (WGS) entry which is preliminary data.</text>
</comment>
<dbReference type="Proteomes" id="UP000190539">
    <property type="component" value="Unassembled WGS sequence"/>
</dbReference>
<dbReference type="EMBL" id="MVFC01000023">
    <property type="protein sequence ID" value="OON75354.1"/>
    <property type="molecule type" value="Genomic_DNA"/>
</dbReference>
<dbReference type="Pfam" id="PF23771">
    <property type="entry name" value="DUF7168"/>
    <property type="match status" value="1"/>
</dbReference>
<protein>
    <submittedName>
        <fullName evidence="4">Aromatic acid decarboxylase</fullName>
    </submittedName>
</protein>
<dbReference type="InterPro" id="IPR024498">
    <property type="entry name" value="DUF2786"/>
</dbReference>
<reference evidence="4 5" key="1">
    <citation type="submission" date="2017-02" db="EMBL/GenBank/DDBJ databases">
        <title>Draft Genome Sequence of Streptomyces tsukubaensis F601, a Producer of the immunosuppressant tacrolimus FK506.</title>
        <authorList>
            <person name="Zong G."/>
            <person name="Zhong C."/>
            <person name="Fu J."/>
            <person name="Qin R."/>
            <person name="Cao G."/>
        </authorList>
    </citation>
    <scope>NUCLEOTIDE SEQUENCE [LARGE SCALE GENOMIC DNA]</scope>
    <source>
        <strain evidence="4 5">F601</strain>
    </source>
</reference>
<dbReference type="STRING" id="83656.B1H18_22980"/>
<sequence length="396" mass="42268">MAAAQQDGAGSAEAVDIVDRAFAAALHVDGDTALDTGASLLAAGERAPTEAALTRRGEEFVSRAWQRGWLPADLVRHVRRQLAGPHVRLVETLISGETRRYEGLDGRWTAQLAALGTAAAPGAESGPAADRFTRATVTLELFRLLLRLPAIEPLGPPPGTPPSLLSTVHVSDSRALGRIRGLLAKAEATDYPAEAEALTAKAQELMARHSVDDAHLGEAAQAQAPGAIRIGVEAPYETAKAILLDAVARANRCRSVWNEELGFSTVVGFERDLEVVELLHTSLLIQGTAAMTGAEAGQRAAGRRRTKTFRQSFLLAYAHRLGDRLTATTARVTEETADAETLPVLAARDVAVTDEAERMFPRTRATRVRGASDHDGWHAGTAAAEAARWTRGRLQK</sequence>
<feature type="domain" description="DUF2786" evidence="2">
    <location>
        <begin position="174"/>
        <end position="212"/>
    </location>
</feature>
<feature type="region of interest" description="Disordered" evidence="1">
    <location>
        <begin position="365"/>
        <end position="396"/>
    </location>
</feature>
<accession>A0A1V4A460</accession>
<dbReference type="InterPro" id="IPR055592">
    <property type="entry name" value="DUF7168"/>
</dbReference>
<dbReference type="Pfam" id="PF10979">
    <property type="entry name" value="DUF2786"/>
    <property type="match status" value="1"/>
</dbReference>
<organism evidence="4 5">
    <name type="scientific">Streptomyces tsukubensis</name>
    <dbReference type="NCBI Taxonomy" id="83656"/>
    <lineage>
        <taxon>Bacteria</taxon>
        <taxon>Bacillati</taxon>
        <taxon>Actinomycetota</taxon>
        <taxon>Actinomycetes</taxon>
        <taxon>Kitasatosporales</taxon>
        <taxon>Streptomycetaceae</taxon>
        <taxon>Streptomyces</taxon>
    </lineage>
</organism>
<feature type="compositionally biased region" description="Low complexity" evidence="1">
    <location>
        <begin position="378"/>
        <end position="389"/>
    </location>
</feature>
<feature type="domain" description="DUF7168" evidence="3">
    <location>
        <begin position="238"/>
        <end position="341"/>
    </location>
</feature>
<keyword evidence="5" id="KW-1185">Reference proteome</keyword>
<dbReference type="RefSeq" id="WP_077970631.1">
    <property type="nucleotide sequence ID" value="NZ_CP045178.1"/>
</dbReference>
<dbReference type="AlphaFoldDB" id="A0A1V4A460"/>
<proteinExistence type="predicted"/>
<dbReference type="OrthoDB" id="3508128at2"/>
<evidence type="ECO:0000259" key="2">
    <source>
        <dbReference type="Pfam" id="PF10979"/>
    </source>
</evidence>